<keyword evidence="4" id="KW-0378">Hydrolase</keyword>
<dbReference type="SUPFAM" id="SSF55920">
    <property type="entry name" value="Creatinase/aminopeptidase"/>
    <property type="match status" value="1"/>
</dbReference>
<dbReference type="Pfam" id="PF05195">
    <property type="entry name" value="AMP_N"/>
    <property type="match status" value="1"/>
</dbReference>
<dbReference type="GO" id="GO:0070006">
    <property type="term" value="F:metalloaminopeptidase activity"/>
    <property type="evidence" value="ECO:0007669"/>
    <property type="project" value="InterPro"/>
</dbReference>
<comment type="cofactor">
    <cofactor evidence="1">
        <name>Mn(2+)</name>
        <dbReference type="ChEBI" id="CHEBI:29035"/>
    </cofactor>
</comment>
<dbReference type="Pfam" id="PF00557">
    <property type="entry name" value="Peptidase_M24"/>
    <property type="match status" value="1"/>
</dbReference>
<evidence type="ECO:0000313" key="8">
    <source>
        <dbReference type="Proteomes" id="UP000179807"/>
    </source>
</evidence>
<evidence type="ECO:0000259" key="6">
    <source>
        <dbReference type="SMART" id="SM01011"/>
    </source>
</evidence>
<protein>
    <submittedName>
        <fullName evidence="7">Clan MG, family M24, aminopeptidase P-like metallopeptidase</fullName>
    </submittedName>
</protein>
<dbReference type="SUPFAM" id="SSF53092">
    <property type="entry name" value="Creatinase/prolidase N-terminal domain"/>
    <property type="match status" value="1"/>
</dbReference>
<dbReference type="InterPro" id="IPR000994">
    <property type="entry name" value="Pept_M24"/>
</dbReference>
<organism evidence="7 8">
    <name type="scientific">Tritrichomonas foetus</name>
    <dbReference type="NCBI Taxonomy" id="1144522"/>
    <lineage>
        <taxon>Eukaryota</taxon>
        <taxon>Metamonada</taxon>
        <taxon>Parabasalia</taxon>
        <taxon>Tritrichomonadida</taxon>
        <taxon>Tritrichomonadidae</taxon>
        <taxon>Tritrichomonas</taxon>
    </lineage>
</organism>
<dbReference type="EMBL" id="MLAK01000812">
    <property type="protein sequence ID" value="OHT03920.1"/>
    <property type="molecule type" value="Genomic_DNA"/>
</dbReference>
<dbReference type="Gene3D" id="3.90.230.10">
    <property type="entry name" value="Creatinase/methionine aminopeptidase superfamily"/>
    <property type="match status" value="1"/>
</dbReference>
<comment type="similarity">
    <text evidence="2">Belongs to the peptidase M24B family.</text>
</comment>
<dbReference type="SMART" id="SM01011">
    <property type="entry name" value="AMP_N"/>
    <property type="match status" value="1"/>
</dbReference>
<comment type="caution">
    <text evidence="7">The sequence shown here is derived from an EMBL/GenBank/DDBJ whole genome shotgun (WGS) entry which is preliminary data.</text>
</comment>
<feature type="domain" description="Aminopeptidase P N-terminal" evidence="6">
    <location>
        <begin position="2"/>
        <end position="134"/>
    </location>
</feature>
<keyword evidence="5" id="KW-0464">Manganese</keyword>
<dbReference type="GO" id="GO:0030145">
    <property type="term" value="F:manganese ion binding"/>
    <property type="evidence" value="ECO:0007669"/>
    <property type="project" value="InterPro"/>
</dbReference>
<evidence type="ECO:0000313" key="7">
    <source>
        <dbReference type="EMBL" id="OHT03920.1"/>
    </source>
</evidence>
<dbReference type="GO" id="GO:0005739">
    <property type="term" value="C:mitochondrion"/>
    <property type="evidence" value="ECO:0007669"/>
    <property type="project" value="TreeGrafter"/>
</dbReference>
<evidence type="ECO:0000256" key="3">
    <source>
        <dbReference type="ARBA" id="ARBA00022723"/>
    </source>
</evidence>
<dbReference type="GO" id="GO:0006508">
    <property type="term" value="P:proteolysis"/>
    <property type="evidence" value="ECO:0007669"/>
    <property type="project" value="TreeGrafter"/>
</dbReference>
<dbReference type="RefSeq" id="XP_068357056.1">
    <property type="nucleotide sequence ID" value="XM_068506325.1"/>
</dbReference>
<dbReference type="Proteomes" id="UP000179807">
    <property type="component" value="Unassembled WGS sequence"/>
</dbReference>
<dbReference type="PANTHER" id="PTHR43226:SF4">
    <property type="entry name" value="XAA-PRO AMINOPEPTIDASE 3"/>
    <property type="match status" value="1"/>
</dbReference>
<keyword evidence="3" id="KW-0479">Metal-binding</keyword>
<accession>A0A1J4JZK0</accession>
<keyword evidence="8" id="KW-1185">Reference proteome</keyword>
<dbReference type="Gene3D" id="3.40.350.10">
    <property type="entry name" value="Creatinase/prolidase N-terminal domain"/>
    <property type="match status" value="1"/>
</dbReference>
<evidence type="ECO:0000256" key="2">
    <source>
        <dbReference type="ARBA" id="ARBA00008766"/>
    </source>
</evidence>
<dbReference type="VEuPathDB" id="TrichDB:TRFO_28697"/>
<reference evidence="7" key="1">
    <citation type="submission" date="2016-10" db="EMBL/GenBank/DDBJ databases">
        <authorList>
            <person name="Benchimol M."/>
            <person name="Almeida L.G."/>
            <person name="Vasconcelos A.T."/>
            <person name="Perreira-Neves A."/>
            <person name="Rosa I.A."/>
            <person name="Tasca T."/>
            <person name="Bogo M.R."/>
            <person name="de Souza W."/>
        </authorList>
    </citation>
    <scope>NUCLEOTIDE SEQUENCE [LARGE SCALE GENOMIC DNA]</scope>
    <source>
        <strain evidence="7">K</strain>
    </source>
</reference>
<evidence type="ECO:0000256" key="4">
    <source>
        <dbReference type="ARBA" id="ARBA00022801"/>
    </source>
</evidence>
<evidence type="ECO:0000256" key="5">
    <source>
        <dbReference type="ARBA" id="ARBA00023211"/>
    </source>
</evidence>
<dbReference type="OrthoDB" id="4215474at2759"/>
<sequence>MIEAADYIQRRSKLFEMIKRRTAKILVYGKQPLFRIPGYPYDFQQFSDMIYLTGYNRPGGALTIQEDNGKLISTLFLPQKPPFQNFDDGLKTSFDEAQKTSGVDKVLPMTELQSWLSKNALDIKNVFTSYPMHQKPHNDHFSPLDGYIDLLRVIKSPKEISLIKKARDVTQKALNKTLESLQPGELEAQVASQLKMNCFEFGSTGIAHPIVVASGKNSIRLNYFDNNRIINDNECVLINVGAEYNHYISDLTITATIGKIPLEQQGLLQMVIDIKDILVKNVKGGKIFSLGHLHQSAASMMMRGLREFGMELDMRELSRFFPHPTATWMGLDTQECFNVRDDFALTKGCVFSVEPGLYFSPNAKGVPKDLRGFGCRFGDTVIIE</sequence>
<evidence type="ECO:0000256" key="1">
    <source>
        <dbReference type="ARBA" id="ARBA00001936"/>
    </source>
</evidence>
<dbReference type="InterPro" id="IPR007865">
    <property type="entry name" value="Aminopep_P_N"/>
</dbReference>
<dbReference type="PANTHER" id="PTHR43226">
    <property type="entry name" value="XAA-PRO AMINOPEPTIDASE 3"/>
    <property type="match status" value="1"/>
</dbReference>
<proteinExistence type="inferred from homology"/>
<dbReference type="GeneID" id="94841029"/>
<dbReference type="InterPro" id="IPR052433">
    <property type="entry name" value="X-Pro_dipept-like"/>
</dbReference>
<gene>
    <name evidence="7" type="ORF">TRFO_28697</name>
</gene>
<dbReference type="InterPro" id="IPR036005">
    <property type="entry name" value="Creatinase/aminopeptidase-like"/>
</dbReference>
<dbReference type="InterPro" id="IPR029149">
    <property type="entry name" value="Creatin/AminoP/Spt16_N"/>
</dbReference>
<dbReference type="AlphaFoldDB" id="A0A1J4JZK0"/>
<name>A0A1J4JZK0_9EUKA</name>